<sequence length="166" mass="18755">MTNETKEIAVVEYNVFRHSLLRYAGYANEIGESFRYQFPRLVAPSYIVAFGYCFADSFVTGWSTWTHPQQGNKDQRSIWNDTVRATADTLLWQTLASVMIPGATINLIVKASRLAVRKSPMALPLLVSKWSPTLVGISSIPVIVHPIDDAVDVLLDITTRQWWPKQ</sequence>
<dbReference type="GO" id="GO:0005739">
    <property type="term" value="C:mitochondrion"/>
    <property type="evidence" value="ECO:0007669"/>
    <property type="project" value="TreeGrafter"/>
</dbReference>
<dbReference type="PANTHER" id="PTHR11001">
    <property type="entry name" value="MITOCHONDRIAL FISSION PROCESS PROTEIN 1"/>
    <property type="match status" value="1"/>
</dbReference>
<protein>
    <recommendedName>
        <fullName evidence="2">Mitochondrial fission process protein 1</fullName>
    </recommendedName>
    <alternativeName>
        <fullName evidence="3">Mitochondrial 18 kDa protein</fullName>
    </alternativeName>
</protein>
<dbReference type="GO" id="GO:0000266">
    <property type="term" value="P:mitochondrial fission"/>
    <property type="evidence" value="ECO:0007669"/>
    <property type="project" value="TreeGrafter"/>
</dbReference>
<evidence type="ECO:0000256" key="4">
    <source>
        <dbReference type="SAM" id="Phobius"/>
    </source>
</evidence>
<reference evidence="5 6" key="1">
    <citation type="journal article" date="2015" name="Plant Cell">
        <title>Oil accumulation by the oleaginous diatom Fistulifera solaris as revealed by the genome and transcriptome.</title>
        <authorList>
            <person name="Tanaka T."/>
            <person name="Maeda Y."/>
            <person name="Veluchamy A."/>
            <person name="Tanaka M."/>
            <person name="Abida H."/>
            <person name="Marechal E."/>
            <person name="Bowler C."/>
            <person name="Muto M."/>
            <person name="Sunaga Y."/>
            <person name="Tanaka M."/>
            <person name="Yoshino T."/>
            <person name="Taniguchi T."/>
            <person name="Fukuda Y."/>
            <person name="Nemoto M."/>
            <person name="Matsumoto M."/>
            <person name="Wong P.S."/>
            <person name="Aburatani S."/>
            <person name="Fujibuchi W."/>
        </authorList>
    </citation>
    <scope>NUCLEOTIDE SEQUENCE [LARGE SCALE GENOMIC DNA]</scope>
    <source>
        <strain evidence="5 6">JPCC DA0580</strain>
    </source>
</reference>
<dbReference type="EMBL" id="BDSP01000167">
    <property type="protein sequence ID" value="GAX21433.1"/>
    <property type="molecule type" value="Genomic_DNA"/>
</dbReference>
<evidence type="ECO:0000256" key="3">
    <source>
        <dbReference type="ARBA" id="ARBA00029631"/>
    </source>
</evidence>
<evidence type="ECO:0000256" key="1">
    <source>
        <dbReference type="ARBA" id="ARBA00009224"/>
    </source>
</evidence>
<keyword evidence="4" id="KW-1133">Transmembrane helix</keyword>
<dbReference type="Proteomes" id="UP000198406">
    <property type="component" value="Unassembled WGS sequence"/>
</dbReference>
<evidence type="ECO:0000256" key="2">
    <source>
        <dbReference type="ARBA" id="ARBA00017835"/>
    </source>
</evidence>
<dbReference type="PANTHER" id="PTHR11001:SF2">
    <property type="entry name" value="MITOCHONDRIAL FISSION PROCESS PROTEIN 1"/>
    <property type="match status" value="1"/>
</dbReference>
<comment type="similarity">
    <text evidence="1">Belongs to the MTFP1 family.</text>
</comment>
<evidence type="ECO:0000313" key="5">
    <source>
        <dbReference type="EMBL" id="GAX21433.1"/>
    </source>
</evidence>
<organism evidence="5 6">
    <name type="scientific">Fistulifera solaris</name>
    <name type="common">Oleaginous diatom</name>
    <dbReference type="NCBI Taxonomy" id="1519565"/>
    <lineage>
        <taxon>Eukaryota</taxon>
        <taxon>Sar</taxon>
        <taxon>Stramenopiles</taxon>
        <taxon>Ochrophyta</taxon>
        <taxon>Bacillariophyta</taxon>
        <taxon>Bacillariophyceae</taxon>
        <taxon>Bacillariophycidae</taxon>
        <taxon>Naviculales</taxon>
        <taxon>Naviculaceae</taxon>
        <taxon>Fistulifera</taxon>
    </lineage>
</organism>
<feature type="transmembrane region" description="Helical" evidence="4">
    <location>
        <begin position="90"/>
        <end position="109"/>
    </location>
</feature>
<keyword evidence="6" id="KW-1185">Reference proteome</keyword>
<accession>A0A1Z5K588</accession>
<dbReference type="InterPro" id="IPR019560">
    <property type="entry name" value="Mitochondrial_18_kDa_protein"/>
</dbReference>
<keyword evidence="4" id="KW-0812">Transmembrane</keyword>
<proteinExistence type="inferred from homology"/>
<dbReference type="OrthoDB" id="424969at2759"/>
<dbReference type="InParanoid" id="A0A1Z5K588"/>
<dbReference type="AlphaFoldDB" id="A0A1Z5K588"/>
<comment type="caution">
    <text evidence="5">The sequence shown here is derived from an EMBL/GenBank/DDBJ whole genome shotgun (WGS) entry which is preliminary data.</text>
</comment>
<keyword evidence="4" id="KW-0472">Membrane</keyword>
<evidence type="ECO:0000313" key="6">
    <source>
        <dbReference type="Proteomes" id="UP000198406"/>
    </source>
</evidence>
<gene>
    <name evidence="5" type="ORF">FisN_10Hu011</name>
</gene>
<dbReference type="Pfam" id="PF10558">
    <property type="entry name" value="MTP18"/>
    <property type="match status" value="1"/>
</dbReference>
<name>A0A1Z5K588_FISSO</name>